<dbReference type="Gene3D" id="1.10.10.10">
    <property type="entry name" value="Winged helix-like DNA-binding domain superfamily/Winged helix DNA-binding domain"/>
    <property type="match status" value="1"/>
</dbReference>
<keyword evidence="2" id="KW-0547">Nucleotide-binding</keyword>
<dbReference type="InterPro" id="IPR032675">
    <property type="entry name" value="LRR_dom_sf"/>
</dbReference>
<dbReference type="eggNOG" id="KOG4658">
    <property type="taxonomic scope" value="Eukaryota"/>
</dbReference>
<dbReference type="Gene3D" id="3.40.50.300">
    <property type="entry name" value="P-loop containing nucleotide triphosphate hydrolases"/>
    <property type="match status" value="1"/>
</dbReference>
<dbReference type="Gene3D" id="3.80.10.10">
    <property type="entry name" value="Ribonuclease Inhibitor"/>
    <property type="match status" value="1"/>
</dbReference>
<evidence type="ECO:0000256" key="3">
    <source>
        <dbReference type="ARBA" id="ARBA00022821"/>
    </source>
</evidence>
<gene>
    <name evidence="8" type="ordered locus">MTR_3g463180</name>
</gene>
<proteinExistence type="predicted"/>
<dbReference type="Pfam" id="PF00931">
    <property type="entry name" value="NB-ARC"/>
    <property type="match status" value="1"/>
</dbReference>
<reference evidence="9" key="3">
    <citation type="submission" date="2015-04" db="UniProtKB">
        <authorList>
            <consortium name="EnsemblPlants"/>
        </authorList>
    </citation>
    <scope>IDENTIFICATION</scope>
    <source>
        <strain evidence="9">cv. Jemalong A17</strain>
    </source>
</reference>
<keyword evidence="1" id="KW-0677">Repeat</keyword>
<dbReference type="PRINTS" id="PR00364">
    <property type="entry name" value="DISEASERSIST"/>
</dbReference>
<keyword evidence="10" id="KW-1185">Reference proteome</keyword>
<protein>
    <submittedName>
        <fullName evidence="8">NB-ARC domain disease resistance protein</fullName>
    </submittedName>
</protein>
<dbReference type="EnsemblPlants" id="KEH34219">
    <property type="protein sequence ID" value="KEH34219"/>
    <property type="gene ID" value="MTR_3g463180"/>
</dbReference>
<keyword evidence="3" id="KW-0611">Plant defense</keyword>
<reference evidence="8 10" key="1">
    <citation type="journal article" date="2011" name="Nature">
        <title>The Medicago genome provides insight into the evolution of rhizobial symbioses.</title>
        <authorList>
            <person name="Young N.D."/>
            <person name="Debelle F."/>
            <person name="Oldroyd G.E."/>
            <person name="Geurts R."/>
            <person name="Cannon S.B."/>
            <person name="Udvardi M.K."/>
            <person name="Benedito V.A."/>
            <person name="Mayer K.F."/>
            <person name="Gouzy J."/>
            <person name="Schoof H."/>
            <person name="Van de Peer Y."/>
            <person name="Proost S."/>
            <person name="Cook D.R."/>
            <person name="Meyers B.C."/>
            <person name="Spannagl M."/>
            <person name="Cheung F."/>
            <person name="De Mita S."/>
            <person name="Krishnakumar V."/>
            <person name="Gundlach H."/>
            <person name="Zhou S."/>
            <person name="Mudge J."/>
            <person name="Bharti A.K."/>
            <person name="Murray J.D."/>
            <person name="Naoumkina M.A."/>
            <person name="Rosen B."/>
            <person name="Silverstein K.A."/>
            <person name="Tang H."/>
            <person name="Rombauts S."/>
            <person name="Zhao P.X."/>
            <person name="Zhou P."/>
            <person name="Barbe V."/>
            <person name="Bardou P."/>
            <person name="Bechner M."/>
            <person name="Bellec A."/>
            <person name="Berger A."/>
            <person name="Berges H."/>
            <person name="Bidwell S."/>
            <person name="Bisseling T."/>
            <person name="Choisne N."/>
            <person name="Couloux A."/>
            <person name="Denny R."/>
            <person name="Deshpande S."/>
            <person name="Dai X."/>
            <person name="Doyle J.J."/>
            <person name="Dudez A.M."/>
            <person name="Farmer A.D."/>
            <person name="Fouteau S."/>
            <person name="Franken C."/>
            <person name="Gibelin C."/>
            <person name="Gish J."/>
            <person name="Goldstein S."/>
            <person name="Gonzalez A.J."/>
            <person name="Green P.J."/>
            <person name="Hallab A."/>
            <person name="Hartog M."/>
            <person name="Hua A."/>
            <person name="Humphray S.J."/>
            <person name="Jeong D.H."/>
            <person name="Jing Y."/>
            <person name="Jocker A."/>
            <person name="Kenton S.M."/>
            <person name="Kim D.J."/>
            <person name="Klee K."/>
            <person name="Lai H."/>
            <person name="Lang C."/>
            <person name="Lin S."/>
            <person name="Macmil S.L."/>
            <person name="Magdelenat G."/>
            <person name="Matthews L."/>
            <person name="McCorrison J."/>
            <person name="Monaghan E.L."/>
            <person name="Mun J.H."/>
            <person name="Najar F.Z."/>
            <person name="Nicholson C."/>
            <person name="Noirot C."/>
            <person name="O'Bleness M."/>
            <person name="Paule C.R."/>
            <person name="Poulain J."/>
            <person name="Prion F."/>
            <person name="Qin B."/>
            <person name="Qu C."/>
            <person name="Retzel E.F."/>
            <person name="Riddle C."/>
            <person name="Sallet E."/>
            <person name="Samain S."/>
            <person name="Samson N."/>
            <person name="Sanders I."/>
            <person name="Saurat O."/>
            <person name="Scarpelli C."/>
            <person name="Schiex T."/>
            <person name="Segurens B."/>
            <person name="Severin A.J."/>
            <person name="Sherrier D.J."/>
            <person name="Shi R."/>
            <person name="Sims S."/>
            <person name="Singer S.R."/>
            <person name="Sinharoy S."/>
            <person name="Sterck L."/>
            <person name="Viollet A."/>
            <person name="Wang B.B."/>
            <person name="Wang K."/>
            <person name="Wang M."/>
            <person name="Wang X."/>
            <person name="Warfsmann J."/>
            <person name="Weissenbach J."/>
            <person name="White D.D."/>
            <person name="White J.D."/>
            <person name="Wiley G.B."/>
            <person name="Wincker P."/>
            <person name="Xing Y."/>
            <person name="Yang L."/>
            <person name="Yao Z."/>
            <person name="Ying F."/>
            <person name="Zhai J."/>
            <person name="Zhou L."/>
            <person name="Zuber A."/>
            <person name="Denarie J."/>
            <person name="Dixon R.A."/>
            <person name="May G.D."/>
            <person name="Schwartz D.C."/>
            <person name="Rogers J."/>
            <person name="Quetier F."/>
            <person name="Town C.D."/>
            <person name="Roe B.A."/>
        </authorList>
    </citation>
    <scope>NUCLEOTIDE SEQUENCE [LARGE SCALE GENOMIC DNA]</scope>
    <source>
        <strain evidence="8">A17</strain>
        <strain evidence="9 10">cv. Jemalong A17</strain>
    </source>
</reference>
<evidence type="ECO:0000256" key="4">
    <source>
        <dbReference type="ARBA" id="ARBA00022840"/>
    </source>
</evidence>
<dbReference type="EMBL" id="CM001219">
    <property type="protein sequence ID" value="KEH34219.1"/>
    <property type="molecule type" value="Genomic_DNA"/>
</dbReference>
<evidence type="ECO:0000259" key="7">
    <source>
        <dbReference type="Pfam" id="PF23559"/>
    </source>
</evidence>
<dbReference type="GO" id="GO:0006952">
    <property type="term" value="P:defense response"/>
    <property type="evidence" value="ECO:0007669"/>
    <property type="project" value="UniProtKB-KW"/>
</dbReference>
<accession>G7ZYH9</accession>
<feature type="domain" description="NB-ARC" evidence="5">
    <location>
        <begin position="102"/>
        <end position="254"/>
    </location>
</feature>
<feature type="domain" description="Disease resistance N-terminal" evidence="6">
    <location>
        <begin position="17"/>
        <end position="49"/>
    </location>
</feature>
<dbReference type="OMA" id="THLWMAN"/>
<dbReference type="Pfam" id="PF23559">
    <property type="entry name" value="WHD_DRP"/>
    <property type="match status" value="1"/>
</dbReference>
<dbReference type="GO" id="GO:0043531">
    <property type="term" value="F:ADP binding"/>
    <property type="evidence" value="ECO:0007669"/>
    <property type="project" value="InterPro"/>
</dbReference>
<dbReference type="SUPFAM" id="SSF52058">
    <property type="entry name" value="L domain-like"/>
    <property type="match status" value="1"/>
</dbReference>
<dbReference type="InterPro" id="IPR041118">
    <property type="entry name" value="Rx_N"/>
</dbReference>
<dbReference type="PANTHER" id="PTHR36766">
    <property type="entry name" value="PLANT BROAD-SPECTRUM MILDEW RESISTANCE PROTEIN RPW8"/>
    <property type="match status" value="1"/>
</dbReference>
<evidence type="ECO:0000259" key="5">
    <source>
        <dbReference type="Pfam" id="PF00931"/>
    </source>
</evidence>
<dbReference type="PaxDb" id="3880-AES84267"/>
<evidence type="ECO:0000313" key="8">
    <source>
        <dbReference type="EMBL" id="KEH34219.1"/>
    </source>
</evidence>
<dbReference type="Pfam" id="PF18052">
    <property type="entry name" value="Rx_N"/>
    <property type="match status" value="1"/>
</dbReference>
<dbReference type="SUPFAM" id="SSF52540">
    <property type="entry name" value="P-loop containing nucleoside triphosphate hydrolases"/>
    <property type="match status" value="1"/>
</dbReference>
<dbReference type="AlphaFoldDB" id="G7ZYH9"/>
<sequence length="490" mass="56318">MADALLGVVFENMLSLLQNEFAVLEDAEQKQVTDRSIKVWLQQLKDVVYVGSSSFKPKNIMFHHYIGNKLKEITRRLDDIAATKNKFLLRQGGTVREIFGREDDKEKTVEFLLTQARDSDFLSVHPIVGLGGVGKTTLVQLVYNDVRVSSTFNTKIWVCVSETFSVKRILCSIIESITREKCDAFDLDVIQRKQLEFRLTQEKLNMLKSVLSVGSNRSSILVSTRDEVVATIMGTCQAHPLFSNNECWLLFKQYESDGLPLAAQVFGGLMRSRSGEKEWLEIKLSTLWALQQENSIFPSLWLSYFYLTPTLKRCFAFCAMFPKDTKIDKEELTHLWMANGFISSRENLEVEDVGSMVWNELCQKSFFQDGSFIKVESLRTRFQLDHYTETEHDHFSTNRCLRVLCTSFIQVPSIGSLIHLRYLALYSLDIKMLSDSIYNLKILEILKIKYYDKLSGLPKHLACLQNLRHLIIQCCGSVNWCKLASVKTCY</sequence>
<feature type="domain" description="Disease resistance protein winged helix" evidence="7">
    <location>
        <begin position="320"/>
        <end position="368"/>
    </location>
</feature>
<dbReference type="STRING" id="3880.G7ZYH9"/>
<evidence type="ECO:0000256" key="2">
    <source>
        <dbReference type="ARBA" id="ARBA00022741"/>
    </source>
</evidence>
<name>G7ZYH9_MEDTR</name>
<dbReference type="InterPro" id="IPR027417">
    <property type="entry name" value="P-loop_NTPase"/>
</dbReference>
<dbReference type="InterPro" id="IPR002182">
    <property type="entry name" value="NB-ARC"/>
</dbReference>
<dbReference type="InterPro" id="IPR058922">
    <property type="entry name" value="WHD_DRP"/>
</dbReference>
<dbReference type="GO" id="GO:0005524">
    <property type="term" value="F:ATP binding"/>
    <property type="evidence" value="ECO:0007669"/>
    <property type="project" value="UniProtKB-KW"/>
</dbReference>
<keyword evidence="4" id="KW-0067">ATP-binding</keyword>
<evidence type="ECO:0000256" key="1">
    <source>
        <dbReference type="ARBA" id="ARBA00022737"/>
    </source>
</evidence>
<reference evidence="8 10" key="2">
    <citation type="journal article" date="2014" name="BMC Genomics">
        <title>An improved genome release (version Mt4.0) for the model legume Medicago truncatula.</title>
        <authorList>
            <person name="Tang H."/>
            <person name="Krishnakumar V."/>
            <person name="Bidwell S."/>
            <person name="Rosen B."/>
            <person name="Chan A."/>
            <person name="Zhou S."/>
            <person name="Gentzbittel L."/>
            <person name="Childs K.L."/>
            <person name="Yandell M."/>
            <person name="Gundlach H."/>
            <person name="Mayer K.F."/>
            <person name="Schwartz D.C."/>
            <person name="Town C.D."/>
        </authorList>
    </citation>
    <scope>GENOME REANNOTATION</scope>
    <source>
        <strain evidence="8">A17</strain>
        <strain evidence="9 10">cv. Jemalong A17</strain>
    </source>
</reference>
<dbReference type="HOGENOM" id="CLU_000837_9_0_1"/>
<organism evidence="9">
    <name type="scientific">Medicago truncatula</name>
    <name type="common">Barrel medic</name>
    <name type="synonym">Medicago tribuloides</name>
    <dbReference type="NCBI Taxonomy" id="3880"/>
    <lineage>
        <taxon>Eukaryota</taxon>
        <taxon>Viridiplantae</taxon>
        <taxon>Streptophyta</taxon>
        <taxon>Embryophyta</taxon>
        <taxon>Tracheophyta</taxon>
        <taxon>Spermatophyta</taxon>
        <taxon>Magnoliopsida</taxon>
        <taxon>eudicotyledons</taxon>
        <taxon>Gunneridae</taxon>
        <taxon>Pentapetalae</taxon>
        <taxon>rosids</taxon>
        <taxon>fabids</taxon>
        <taxon>Fabales</taxon>
        <taxon>Fabaceae</taxon>
        <taxon>Papilionoideae</taxon>
        <taxon>50 kb inversion clade</taxon>
        <taxon>NPAAA clade</taxon>
        <taxon>Hologalegina</taxon>
        <taxon>IRL clade</taxon>
        <taxon>Trifolieae</taxon>
        <taxon>Medicago</taxon>
    </lineage>
</organism>
<evidence type="ECO:0000313" key="9">
    <source>
        <dbReference type="EnsemblPlants" id="KEH34219"/>
    </source>
</evidence>
<dbReference type="InterPro" id="IPR036388">
    <property type="entry name" value="WH-like_DNA-bd_sf"/>
</dbReference>
<evidence type="ECO:0000313" key="10">
    <source>
        <dbReference type="Proteomes" id="UP000002051"/>
    </source>
</evidence>
<dbReference type="Proteomes" id="UP000002051">
    <property type="component" value="Chromosome 3"/>
</dbReference>
<dbReference type="GO" id="GO:0051707">
    <property type="term" value="P:response to other organism"/>
    <property type="evidence" value="ECO:0007669"/>
    <property type="project" value="UniProtKB-ARBA"/>
</dbReference>
<evidence type="ECO:0000259" key="6">
    <source>
        <dbReference type="Pfam" id="PF18052"/>
    </source>
</evidence>
<dbReference type="PANTHER" id="PTHR36766:SF42">
    <property type="entry name" value="NB-ARC DOMAIN DISEASE RESISTANCE PROTEIN"/>
    <property type="match status" value="1"/>
</dbReference>